<evidence type="ECO:0000313" key="2">
    <source>
        <dbReference type="EMBL" id="TCP68284.1"/>
    </source>
</evidence>
<protein>
    <submittedName>
        <fullName evidence="2">RimJ/RimL family protein N-acetyltransferase</fullName>
    </submittedName>
</protein>
<dbReference type="EMBL" id="SLXV01000018">
    <property type="protein sequence ID" value="TCP68284.1"/>
    <property type="molecule type" value="Genomic_DNA"/>
</dbReference>
<dbReference type="Gene3D" id="3.40.630.30">
    <property type="match status" value="1"/>
</dbReference>
<proteinExistence type="predicted"/>
<dbReference type="OrthoDB" id="9795206at2"/>
<keyword evidence="2" id="KW-0808">Transferase</keyword>
<keyword evidence="3" id="KW-1185">Reference proteome</keyword>
<evidence type="ECO:0000313" key="3">
    <source>
        <dbReference type="Proteomes" id="UP000294746"/>
    </source>
</evidence>
<dbReference type="AlphaFoldDB" id="A0A4R2RXQ2"/>
<evidence type="ECO:0000259" key="1">
    <source>
        <dbReference type="PROSITE" id="PS51186"/>
    </source>
</evidence>
<dbReference type="GO" id="GO:0016747">
    <property type="term" value="F:acyltransferase activity, transferring groups other than amino-acyl groups"/>
    <property type="evidence" value="ECO:0007669"/>
    <property type="project" value="InterPro"/>
</dbReference>
<dbReference type="SUPFAM" id="SSF55729">
    <property type="entry name" value="Acyl-CoA N-acyltransferases (Nat)"/>
    <property type="match status" value="1"/>
</dbReference>
<gene>
    <name evidence="2" type="ORF">EDD57_11822</name>
</gene>
<dbReference type="InterPro" id="IPR000182">
    <property type="entry name" value="GNAT_dom"/>
</dbReference>
<comment type="caution">
    <text evidence="2">The sequence shown here is derived from an EMBL/GenBank/DDBJ whole genome shotgun (WGS) entry which is preliminary data.</text>
</comment>
<sequence>MSENRVILRGNKVNLKDISLEDVEKMYYWTYLADNREHLNWNAPYHPIEEKSLGEFIEGYRSLLDVTETKQVRAKLAIIVNHKLIGTVGWYWIDQSTNWLDSGIVIFDSNFWSGGYGTEAFQMWVDYIFENMDVARVGISTWSGNERMIGLAKKMGMIEEGRIRKARIVEGKYFDSIKMGILREEWAEAKNPFLISTRMNG</sequence>
<name>A0A4R2RXQ2_9BACL</name>
<accession>A0A4R2RXQ2</accession>
<dbReference type="Pfam" id="PF13302">
    <property type="entry name" value="Acetyltransf_3"/>
    <property type="match status" value="1"/>
</dbReference>
<feature type="domain" description="N-acetyltransferase" evidence="1">
    <location>
        <begin position="13"/>
        <end position="175"/>
    </location>
</feature>
<dbReference type="RefSeq" id="WP_131848826.1">
    <property type="nucleotide sequence ID" value="NZ_SLXV01000018.1"/>
</dbReference>
<dbReference type="Proteomes" id="UP000294746">
    <property type="component" value="Unassembled WGS sequence"/>
</dbReference>
<reference evidence="2 3" key="1">
    <citation type="submission" date="2019-03" db="EMBL/GenBank/DDBJ databases">
        <title>Genomic Encyclopedia of Type Strains, Phase IV (KMG-IV): sequencing the most valuable type-strain genomes for metagenomic binning, comparative biology and taxonomic classification.</title>
        <authorList>
            <person name="Goeker M."/>
        </authorList>
    </citation>
    <scope>NUCLEOTIDE SEQUENCE [LARGE SCALE GENOMIC DNA]</scope>
    <source>
        <strain evidence="2 3">DSM 46831</strain>
    </source>
</reference>
<dbReference type="PROSITE" id="PS51186">
    <property type="entry name" value="GNAT"/>
    <property type="match status" value="1"/>
</dbReference>
<dbReference type="PANTHER" id="PTHR43415">
    <property type="entry name" value="SPERMIDINE N(1)-ACETYLTRANSFERASE"/>
    <property type="match status" value="1"/>
</dbReference>
<dbReference type="PANTHER" id="PTHR43415:SF4">
    <property type="entry name" value="N-ACETYLTRANSFERASE DOMAIN-CONTAINING PROTEIN"/>
    <property type="match status" value="1"/>
</dbReference>
<dbReference type="InterPro" id="IPR016181">
    <property type="entry name" value="Acyl_CoA_acyltransferase"/>
</dbReference>
<organism evidence="2 3">
    <name type="scientific">Baia soyae</name>
    <dbReference type="NCBI Taxonomy" id="1544746"/>
    <lineage>
        <taxon>Bacteria</taxon>
        <taxon>Bacillati</taxon>
        <taxon>Bacillota</taxon>
        <taxon>Bacilli</taxon>
        <taxon>Bacillales</taxon>
        <taxon>Thermoactinomycetaceae</taxon>
        <taxon>Baia</taxon>
    </lineage>
</organism>